<dbReference type="FunFam" id="2.60.34.10:FF:000014">
    <property type="entry name" value="Chaperone protein DnaK HSP70"/>
    <property type="match status" value="1"/>
</dbReference>
<keyword evidence="1" id="KW-0547">Nucleotide-binding</keyword>
<feature type="region of interest" description="Disordered" evidence="3">
    <location>
        <begin position="265"/>
        <end position="306"/>
    </location>
</feature>
<dbReference type="InterPro" id="IPR013126">
    <property type="entry name" value="Hsp_70_fam"/>
</dbReference>
<dbReference type="PANTHER" id="PTHR19375">
    <property type="entry name" value="HEAT SHOCK PROTEIN 70KDA"/>
    <property type="match status" value="1"/>
</dbReference>
<evidence type="ECO:0000256" key="1">
    <source>
        <dbReference type="ARBA" id="ARBA00022741"/>
    </source>
</evidence>
<dbReference type="InterPro" id="IPR029048">
    <property type="entry name" value="HSP70_C_sf"/>
</dbReference>
<accession>A0A7S4IHG7</accession>
<feature type="compositionally biased region" description="Basic and acidic residues" evidence="3">
    <location>
        <begin position="265"/>
        <end position="274"/>
    </location>
</feature>
<sequence>MKKSEIDEVVLVGGSTRIPKVQQLLKDFFNGKEPNKGINPDEAVAYGAAVQAGVLSGERDKKIDELLLLDVSPLTLGIETTGGVMAAIIPRNTVIPAQKMKVYTTSEDNQVAVNNKVFEGERKMTEDNRMLGSFELSGFPPLPRGVAQIEVTFDLDANGILAVSAKETTSGKKAQIRITNKDRLSDEQVERMVRESEEFKDDDDKALERVEARTALEAYIHWAKGQLRDKDLRGRMEEDDVDAVQAELRAADDWVDSMEGVSREEFDEKLRELQETTVGPVLQKYGEGAVMSAEDEEYSASEHEEL</sequence>
<keyword evidence="2" id="KW-0067">ATP-binding</keyword>
<proteinExistence type="predicted"/>
<dbReference type="InterPro" id="IPR043129">
    <property type="entry name" value="ATPase_NBD"/>
</dbReference>
<protein>
    <submittedName>
        <fullName evidence="4">Uncharacterized protein</fullName>
    </submittedName>
</protein>
<dbReference type="InterPro" id="IPR029047">
    <property type="entry name" value="HSP70_peptide-bd_sf"/>
</dbReference>
<organism evidence="4">
    <name type="scientific">Prymnesium polylepis</name>
    <dbReference type="NCBI Taxonomy" id="72548"/>
    <lineage>
        <taxon>Eukaryota</taxon>
        <taxon>Haptista</taxon>
        <taxon>Haptophyta</taxon>
        <taxon>Prymnesiophyceae</taxon>
        <taxon>Prymnesiales</taxon>
        <taxon>Prymnesiaceae</taxon>
        <taxon>Prymnesium</taxon>
    </lineage>
</organism>
<dbReference type="Gene3D" id="3.30.420.40">
    <property type="match status" value="2"/>
</dbReference>
<dbReference type="PRINTS" id="PR00301">
    <property type="entry name" value="HEATSHOCK70"/>
</dbReference>
<dbReference type="PROSITE" id="PS01036">
    <property type="entry name" value="HSP70_3"/>
    <property type="match status" value="1"/>
</dbReference>
<dbReference type="EMBL" id="HBKO01024223">
    <property type="protein sequence ID" value="CAE2229567.1"/>
    <property type="molecule type" value="Transcribed_RNA"/>
</dbReference>
<evidence type="ECO:0000313" key="4">
    <source>
        <dbReference type="EMBL" id="CAE2229567.1"/>
    </source>
</evidence>
<evidence type="ECO:0000256" key="2">
    <source>
        <dbReference type="ARBA" id="ARBA00022840"/>
    </source>
</evidence>
<dbReference type="InterPro" id="IPR018181">
    <property type="entry name" value="Heat_shock_70_CS"/>
</dbReference>
<dbReference type="Gene3D" id="2.60.34.10">
    <property type="entry name" value="Substrate Binding Domain Of DNAk, Chain A, domain 1"/>
    <property type="match status" value="1"/>
</dbReference>
<evidence type="ECO:0000256" key="3">
    <source>
        <dbReference type="SAM" id="MobiDB-lite"/>
    </source>
</evidence>
<dbReference type="AlphaFoldDB" id="A0A7S4IHG7"/>
<dbReference type="SUPFAM" id="SSF100920">
    <property type="entry name" value="Heat shock protein 70kD (HSP70), peptide-binding domain"/>
    <property type="match status" value="1"/>
</dbReference>
<dbReference type="SUPFAM" id="SSF53067">
    <property type="entry name" value="Actin-like ATPase domain"/>
    <property type="match status" value="1"/>
</dbReference>
<dbReference type="Gene3D" id="1.20.1270.10">
    <property type="match status" value="1"/>
</dbReference>
<dbReference type="GO" id="GO:0140662">
    <property type="term" value="F:ATP-dependent protein folding chaperone"/>
    <property type="evidence" value="ECO:0007669"/>
    <property type="project" value="InterPro"/>
</dbReference>
<dbReference type="GO" id="GO:0005524">
    <property type="term" value="F:ATP binding"/>
    <property type="evidence" value="ECO:0007669"/>
    <property type="project" value="UniProtKB-KW"/>
</dbReference>
<dbReference type="Pfam" id="PF00012">
    <property type="entry name" value="HSP70"/>
    <property type="match status" value="1"/>
</dbReference>
<name>A0A7S4IHG7_9EUKA</name>
<reference evidence="4" key="1">
    <citation type="submission" date="2021-01" db="EMBL/GenBank/DDBJ databases">
        <authorList>
            <person name="Corre E."/>
            <person name="Pelletier E."/>
            <person name="Niang G."/>
            <person name="Scheremetjew M."/>
            <person name="Finn R."/>
            <person name="Kale V."/>
            <person name="Holt S."/>
            <person name="Cochrane G."/>
            <person name="Meng A."/>
            <person name="Brown T."/>
            <person name="Cohen L."/>
        </authorList>
    </citation>
    <scope>NUCLEOTIDE SEQUENCE</scope>
    <source>
        <strain evidence="4">UIO037</strain>
    </source>
</reference>
<gene>
    <name evidence="4" type="ORF">CPOL0286_LOCUS10978</name>
</gene>
<dbReference type="SUPFAM" id="SSF100934">
    <property type="entry name" value="Heat shock protein 70kD (HSP70), C-terminal subdomain"/>
    <property type="match status" value="1"/>
</dbReference>